<sequence>MTVNRRLGGRFPDRALNSVVAMKITGIISMSAAAVAALALTAAVAPAEAAAKGIDGVWRSEGYNYIFVVKKGKLTSYQTTSISCLPGDINSARLPGAPVSKGVQFGRKGRPELVFTPTGRDRARLLALGSAGPIVLDKISALPARCGKPAPKDPLTVFDIYWTTYAENYPFFASRKVDWQAARAKYRPQVRPDTSGEELYKILVEMTTPLGDAHTSLEAEDIGEFEGLRPGTRTGSNEFTARTNKAIGTYLGVPLKSWGNDQISYADLPGRIGYLRLNRFVAYKGRSEDDIFYVDDRAELDRALNAVFTKSRVRTMKGLIIDVRNNGGGFDALGLQVAARLTDKPYLGYVKAARNDPKNPTRFTKPQRVTVRPAHAPAYRGPVAMLTSDLSVSAAETFTQAMMGRTPKPTRIGRSTQGVFSDVLTGLLPNGWAFGLGNERYTDGTGHSFEGPGIAPDIRTPVFTDDELDRNRDSGIAKARQILS</sequence>
<dbReference type="SUPFAM" id="SSF52096">
    <property type="entry name" value="ClpP/crotonase"/>
    <property type="match status" value="1"/>
</dbReference>
<evidence type="ECO:0000313" key="2">
    <source>
        <dbReference type="EMBL" id="TDD96824.1"/>
    </source>
</evidence>
<reference evidence="2 3" key="1">
    <citation type="submission" date="2019-03" db="EMBL/GenBank/DDBJ databases">
        <title>Draft genome sequences of novel Actinobacteria.</title>
        <authorList>
            <person name="Sahin N."/>
            <person name="Ay H."/>
            <person name="Saygin H."/>
        </authorList>
    </citation>
    <scope>NUCLEOTIDE SEQUENCE [LARGE SCALE GENOMIC DNA]</scope>
    <source>
        <strain evidence="2 3">H3C3</strain>
    </source>
</reference>
<gene>
    <name evidence="2" type="ORF">E1298_02260</name>
</gene>
<dbReference type="GO" id="GO:0006508">
    <property type="term" value="P:proteolysis"/>
    <property type="evidence" value="ECO:0007669"/>
    <property type="project" value="InterPro"/>
</dbReference>
<dbReference type="EMBL" id="SMKU01000004">
    <property type="protein sequence ID" value="TDD96824.1"/>
    <property type="molecule type" value="Genomic_DNA"/>
</dbReference>
<feature type="domain" description="Tail specific protease" evidence="1">
    <location>
        <begin position="248"/>
        <end position="461"/>
    </location>
</feature>
<dbReference type="OrthoDB" id="9758793at2"/>
<evidence type="ECO:0000313" key="3">
    <source>
        <dbReference type="Proteomes" id="UP000294513"/>
    </source>
</evidence>
<protein>
    <submittedName>
        <fullName evidence="2">Peptidase S41</fullName>
    </submittedName>
</protein>
<dbReference type="Pfam" id="PF03572">
    <property type="entry name" value="Peptidase_S41"/>
    <property type="match status" value="1"/>
</dbReference>
<dbReference type="PANTHER" id="PTHR11261">
    <property type="entry name" value="INTERPHOTORECEPTOR RETINOID-BINDING PROTEIN"/>
    <property type="match status" value="1"/>
</dbReference>
<accession>A0A4R5CHL8</accession>
<dbReference type="InterPro" id="IPR005151">
    <property type="entry name" value="Tail-specific_protease"/>
</dbReference>
<dbReference type="SMART" id="SM00245">
    <property type="entry name" value="TSPc"/>
    <property type="match status" value="1"/>
</dbReference>
<name>A0A4R5CHL8_9ACTN</name>
<dbReference type="Pfam" id="PF14684">
    <property type="entry name" value="Tricorn_C1"/>
    <property type="match status" value="1"/>
</dbReference>
<dbReference type="Gene3D" id="3.30.750.44">
    <property type="match status" value="1"/>
</dbReference>
<keyword evidence="3" id="KW-1185">Reference proteome</keyword>
<organism evidence="2 3">
    <name type="scientific">Actinomadura rubrisoli</name>
    <dbReference type="NCBI Taxonomy" id="2530368"/>
    <lineage>
        <taxon>Bacteria</taxon>
        <taxon>Bacillati</taxon>
        <taxon>Actinomycetota</taxon>
        <taxon>Actinomycetes</taxon>
        <taxon>Streptosporangiales</taxon>
        <taxon>Thermomonosporaceae</taxon>
        <taxon>Actinomadura</taxon>
    </lineage>
</organism>
<dbReference type="CDD" id="cd07563">
    <property type="entry name" value="Peptidase_S41_IRBP"/>
    <property type="match status" value="1"/>
</dbReference>
<proteinExistence type="predicted"/>
<dbReference type="GO" id="GO:0008236">
    <property type="term" value="F:serine-type peptidase activity"/>
    <property type="evidence" value="ECO:0007669"/>
    <property type="project" value="InterPro"/>
</dbReference>
<dbReference type="Proteomes" id="UP000294513">
    <property type="component" value="Unassembled WGS sequence"/>
</dbReference>
<evidence type="ECO:0000259" key="1">
    <source>
        <dbReference type="SMART" id="SM00245"/>
    </source>
</evidence>
<dbReference type="InterPro" id="IPR029045">
    <property type="entry name" value="ClpP/crotonase-like_dom_sf"/>
</dbReference>
<dbReference type="Gene3D" id="3.90.226.10">
    <property type="entry name" value="2-enoyl-CoA Hydratase, Chain A, domain 1"/>
    <property type="match status" value="1"/>
</dbReference>
<dbReference type="PANTHER" id="PTHR11261:SF3">
    <property type="entry name" value="RETINOL-BINDING PROTEIN 3"/>
    <property type="match status" value="1"/>
</dbReference>
<dbReference type="InterPro" id="IPR028204">
    <property type="entry name" value="Tricorn_C1"/>
</dbReference>
<dbReference type="AlphaFoldDB" id="A0A4R5CHL8"/>
<comment type="caution">
    <text evidence="2">The sequence shown here is derived from an EMBL/GenBank/DDBJ whole genome shotgun (WGS) entry which is preliminary data.</text>
</comment>